<dbReference type="EMBL" id="BMRJ01000001">
    <property type="protein sequence ID" value="GGR22875.1"/>
    <property type="molecule type" value="Genomic_DNA"/>
</dbReference>
<evidence type="ECO:0000313" key="2">
    <source>
        <dbReference type="EMBL" id="GGR22875.1"/>
    </source>
</evidence>
<evidence type="ECO:0000313" key="3">
    <source>
        <dbReference type="Proteomes" id="UP000610303"/>
    </source>
</evidence>
<name>A0A918CIL0_AGRME</name>
<dbReference type="RefSeq" id="WP_189084685.1">
    <property type="nucleotide sequence ID" value="NZ_BMRJ01000001.1"/>
</dbReference>
<organism evidence="2 3">
    <name type="scientific">Agromyces mediolanus</name>
    <name type="common">Corynebacterium mediolanum</name>
    <dbReference type="NCBI Taxonomy" id="41986"/>
    <lineage>
        <taxon>Bacteria</taxon>
        <taxon>Bacillati</taxon>
        <taxon>Actinomycetota</taxon>
        <taxon>Actinomycetes</taxon>
        <taxon>Micrococcales</taxon>
        <taxon>Microbacteriaceae</taxon>
        <taxon>Agromyces</taxon>
    </lineage>
</organism>
<gene>
    <name evidence="2" type="ORF">GCM10010196_15750</name>
</gene>
<keyword evidence="3" id="KW-1185">Reference proteome</keyword>
<evidence type="ECO:0000256" key="1">
    <source>
        <dbReference type="SAM" id="Phobius"/>
    </source>
</evidence>
<protein>
    <submittedName>
        <fullName evidence="2">Uncharacterized protein</fullName>
    </submittedName>
</protein>
<keyword evidence="1" id="KW-1133">Transmembrane helix</keyword>
<keyword evidence="1" id="KW-0812">Transmembrane</keyword>
<reference evidence="2" key="1">
    <citation type="journal article" date="2014" name="Int. J. Syst. Evol. Microbiol.">
        <title>Complete genome sequence of Corynebacterium casei LMG S-19264T (=DSM 44701T), isolated from a smear-ripened cheese.</title>
        <authorList>
            <consortium name="US DOE Joint Genome Institute (JGI-PGF)"/>
            <person name="Walter F."/>
            <person name="Albersmeier A."/>
            <person name="Kalinowski J."/>
            <person name="Ruckert C."/>
        </authorList>
    </citation>
    <scope>NUCLEOTIDE SEQUENCE</scope>
    <source>
        <strain evidence="2">JCM 3346</strain>
    </source>
</reference>
<feature type="transmembrane region" description="Helical" evidence="1">
    <location>
        <begin position="48"/>
        <end position="65"/>
    </location>
</feature>
<proteinExistence type="predicted"/>
<feature type="transmembrane region" description="Helical" evidence="1">
    <location>
        <begin position="20"/>
        <end position="41"/>
    </location>
</feature>
<dbReference type="AlphaFoldDB" id="A0A918CIL0"/>
<sequence length="96" mass="9725">MSVTDQSAGIPASRRAGLRLAPAVVAVVLVLASGIATAAMLPELTIRVLSFATMLAALVSGIAAVRRGPAWVRAISAIVGVIALMLGSTFFGLTYS</sequence>
<dbReference type="Proteomes" id="UP000610303">
    <property type="component" value="Unassembled WGS sequence"/>
</dbReference>
<reference evidence="2" key="2">
    <citation type="submission" date="2020-09" db="EMBL/GenBank/DDBJ databases">
        <authorList>
            <person name="Sun Q."/>
            <person name="Ohkuma M."/>
        </authorList>
    </citation>
    <scope>NUCLEOTIDE SEQUENCE</scope>
    <source>
        <strain evidence="2">JCM 3346</strain>
    </source>
</reference>
<feature type="transmembrane region" description="Helical" evidence="1">
    <location>
        <begin position="71"/>
        <end position="93"/>
    </location>
</feature>
<comment type="caution">
    <text evidence="2">The sequence shown here is derived from an EMBL/GenBank/DDBJ whole genome shotgun (WGS) entry which is preliminary data.</text>
</comment>
<keyword evidence="1" id="KW-0472">Membrane</keyword>
<accession>A0A918CIL0</accession>